<proteinExistence type="predicted"/>
<gene>
    <name evidence="1" type="ORF">IW15_10175</name>
</gene>
<dbReference type="Proteomes" id="UP000028705">
    <property type="component" value="Unassembled WGS sequence"/>
</dbReference>
<dbReference type="OrthoDB" id="799440at2"/>
<protein>
    <recommendedName>
        <fullName evidence="3">Oxidase</fullName>
    </recommendedName>
</protein>
<accession>A0A086A8V5</accession>
<dbReference type="EMBL" id="JPRH01000003">
    <property type="protein sequence ID" value="KFF13119.1"/>
    <property type="molecule type" value="Genomic_DNA"/>
</dbReference>
<organism evidence="1 2">
    <name type="scientific">Chryseobacterium soli</name>
    <dbReference type="NCBI Taxonomy" id="445961"/>
    <lineage>
        <taxon>Bacteria</taxon>
        <taxon>Pseudomonadati</taxon>
        <taxon>Bacteroidota</taxon>
        <taxon>Flavobacteriia</taxon>
        <taxon>Flavobacteriales</taxon>
        <taxon>Weeksellaceae</taxon>
        <taxon>Chryseobacterium group</taxon>
        <taxon>Chryseobacterium</taxon>
    </lineage>
</organism>
<dbReference type="STRING" id="445961.IW15_10175"/>
<keyword evidence="2" id="KW-1185">Reference proteome</keyword>
<evidence type="ECO:0008006" key="3">
    <source>
        <dbReference type="Google" id="ProtNLM"/>
    </source>
</evidence>
<comment type="caution">
    <text evidence="1">The sequence shown here is derived from an EMBL/GenBank/DDBJ whole genome shotgun (WGS) entry which is preliminary data.</text>
</comment>
<dbReference type="AlphaFoldDB" id="A0A086A8V5"/>
<reference evidence="1 2" key="1">
    <citation type="submission" date="2014-07" db="EMBL/GenBank/DDBJ databases">
        <title>Genome of Chryseobacterium soli DSM 19298.</title>
        <authorList>
            <person name="Stropko S.J."/>
            <person name="Pipes S.E."/>
            <person name="Newman J."/>
        </authorList>
    </citation>
    <scope>NUCLEOTIDE SEQUENCE [LARGE SCALE GENOMIC DNA]</scope>
    <source>
        <strain evidence="1 2">DSM 19298</strain>
    </source>
</reference>
<evidence type="ECO:0000313" key="2">
    <source>
        <dbReference type="Proteomes" id="UP000028705"/>
    </source>
</evidence>
<name>A0A086A8V5_9FLAO</name>
<dbReference type="RefSeq" id="WP_034710896.1">
    <property type="nucleotide sequence ID" value="NZ_JPRH01000003.1"/>
</dbReference>
<sequence>MMDILLNDENDISIVNGDFQIGSSEQQEIESILIAFKGEFKNTPLLGAEMLRLLKARNTRQGITREVNEQLKYDGFQNIDFKIEDAENFTINAQRNGT</sequence>
<dbReference type="eggNOG" id="ENOG5033JUV">
    <property type="taxonomic scope" value="Bacteria"/>
</dbReference>
<evidence type="ECO:0000313" key="1">
    <source>
        <dbReference type="EMBL" id="KFF13119.1"/>
    </source>
</evidence>